<feature type="region of interest" description="Disordered" evidence="2">
    <location>
        <begin position="417"/>
        <end position="451"/>
    </location>
</feature>
<keyword evidence="4" id="KW-0732">Signal</keyword>
<keyword evidence="3" id="KW-0812">Transmembrane</keyword>
<sequence>MTKMALRSWVLFVALLLSCLVMISVKADNDGLPSREELDTKYLLTNQIVELRTQIEELTTASKTHAASLKRKDKKIRTLEKELQRSQNEKSAAIVDLEAELAEAKKTISDFNLQVSQLEQELVRIKAEYSAIVKRAELAEAKADSFELEASEKLKLVEVVKEYKIQLEKAESDLRIAKSGKLKAQKELAAKAREMAQSANAWLPPWLAIQASKMRSHMISSWAIYGAPLMESLQRLATLKAAQFRKFSKPYMRSFNKNVRPVVRSQWKKTKTIIVPQYQRIKKLVLQYLAAGKKYLSPHLSKVQESVDTYVQTVRVESRPYLEQAASFLSPHFEKANIMAEPYVKHASDHYQSVMTQASTFHEQLQDSVKGTMRKNELLSRWATKELIWYLASALLALPLFASLLVFSSVFGTKKPIKRQRRSASAGQSSTPSAIKKPRRPRSAADIKQGK</sequence>
<reference evidence="5 7" key="2">
    <citation type="journal article" date="2018" name="Plant J.">
        <title>The Physcomitrella patens chromosome-scale assembly reveals moss genome structure and evolution.</title>
        <authorList>
            <person name="Lang D."/>
            <person name="Ullrich K.K."/>
            <person name="Murat F."/>
            <person name="Fuchs J."/>
            <person name="Jenkins J."/>
            <person name="Haas F.B."/>
            <person name="Piednoel M."/>
            <person name="Gundlach H."/>
            <person name="Van Bel M."/>
            <person name="Meyberg R."/>
            <person name="Vives C."/>
            <person name="Morata J."/>
            <person name="Symeonidi A."/>
            <person name="Hiss M."/>
            <person name="Muchero W."/>
            <person name="Kamisugi Y."/>
            <person name="Saleh O."/>
            <person name="Blanc G."/>
            <person name="Decker E.L."/>
            <person name="van Gessel N."/>
            <person name="Grimwood J."/>
            <person name="Hayes R.D."/>
            <person name="Graham S.W."/>
            <person name="Gunter L.E."/>
            <person name="McDaniel S.F."/>
            <person name="Hoernstein S.N.W."/>
            <person name="Larsson A."/>
            <person name="Li F.W."/>
            <person name="Perroud P.F."/>
            <person name="Phillips J."/>
            <person name="Ranjan P."/>
            <person name="Rokshar D.S."/>
            <person name="Rothfels C.J."/>
            <person name="Schneider L."/>
            <person name="Shu S."/>
            <person name="Stevenson D.W."/>
            <person name="Thummler F."/>
            <person name="Tillich M."/>
            <person name="Villarreal Aguilar J.C."/>
            <person name="Widiez T."/>
            <person name="Wong G.K."/>
            <person name="Wymore A."/>
            <person name="Zhang Y."/>
            <person name="Zimmer A.D."/>
            <person name="Quatrano R.S."/>
            <person name="Mayer K.F.X."/>
            <person name="Goodstein D."/>
            <person name="Casacuberta J.M."/>
            <person name="Vandepoele K."/>
            <person name="Reski R."/>
            <person name="Cuming A.C."/>
            <person name="Tuskan G.A."/>
            <person name="Maumus F."/>
            <person name="Salse J."/>
            <person name="Schmutz J."/>
            <person name="Rensing S.A."/>
        </authorList>
    </citation>
    <scope>NUCLEOTIDE SEQUENCE [LARGE SCALE GENOMIC DNA]</scope>
    <source>
        <strain evidence="6 7">cv. Gransden 2004</strain>
    </source>
</reference>
<dbReference type="OrthoDB" id="2017695at2759"/>
<keyword evidence="7" id="KW-1185">Reference proteome</keyword>
<dbReference type="RefSeq" id="XP_024373089.1">
    <property type="nucleotide sequence ID" value="XM_024517321.2"/>
</dbReference>
<dbReference type="EMBL" id="ABEU02000004">
    <property type="protein sequence ID" value="PNR55454.1"/>
    <property type="molecule type" value="Genomic_DNA"/>
</dbReference>
<evidence type="ECO:0000313" key="5">
    <source>
        <dbReference type="EMBL" id="PNR55454.1"/>
    </source>
</evidence>
<evidence type="ECO:0000256" key="4">
    <source>
        <dbReference type="SAM" id="SignalP"/>
    </source>
</evidence>
<dbReference type="PANTHER" id="PTHR34360">
    <property type="entry name" value="OS08G0519400 PROTEIN"/>
    <property type="match status" value="1"/>
</dbReference>
<dbReference type="Gramene" id="Pp3c4_17220V3.2">
    <property type="protein sequence ID" value="Pp3c4_17220V3.2"/>
    <property type="gene ID" value="Pp3c4_17220"/>
</dbReference>
<dbReference type="EnsemblPlants" id="Pp3c4_17220V3.1">
    <property type="protein sequence ID" value="Pp3c4_17220V3.1"/>
    <property type="gene ID" value="Pp3c4_17220"/>
</dbReference>
<dbReference type="KEGG" id="ppp:112281123"/>
<dbReference type="STRING" id="3218.A0A2K1KNU6"/>
<dbReference type="Gramene" id="Pp3c4_17220V3.1">
    <property type="protein sequence ID" value="Pp3c4_17220V3.1"/>
    <property type="gene ID" value="Pp3c4_17220"/>
</dbReference>
<gene>
    <name evidence="6" type="primary">LOC112281123</name>
    <name evidence="5" type="ORF">PHYPA_006351</name>
</gene>
<evidence type="ECO:0000256" key="1">
    <source>
        <dbReference type="SAM" id="Coils"/>
    </source>
</evidence>
<dbReference type="OMA" id="EVIQPYV"/>
<dbReference type="EnsemblPlants" id="Pp3c4_17220V3.2">
    <property type="protein sequence ID" value="Pp3c4_17220V3.2"/>
    <property type="gene ID" value="Pp3c4_17220"/>
</dbReference>
<feature type="chain" id="PRO_5043158370" evidence="4">
    <location>
        <begin position="28"/>
        <end position="451"/>
    </location>
</feature>
<evidence type="ECO:0000256" key="3">
    <source>
        <dbReference type="SAM" id="Phobius"/>
    </source>
</evidence>
<dbReference type="PaxDb" id="3218-PP1S13_202V6.1"/>
<feature type="coiled-coil region" evidence="1">
    <location>
        <begin position="69"/>
        <end position="187"/>
    </location>
</feature>
<accession>A0A2K1KNU6</accession>
<keyword evidence="1" id="KW-0175">Coiled coil</keyword>
<reference evidence="5 7" key="1">
    <citation type="journal article" date="2008" name="Science">
        <title>The Physcomitrella genome reveals evolutionary insights into the conquest of land by plants.</title>
        <authorList>
            <person name="Rensing S."/>
            <person name="Lang D."/>
            <person name="Zimmer A."/>
            <person name="Terry A."/>
            <person name="Salamov A."/>
            <person name="Shapiro H."/>
            <person name="Nishiyama T."/>
            <person name="Perroud P.-F."/>
            <person name="Lindquist E."/>
            <person name="Kamisugi Y."/>
            <person name="Tanahashi T."/>
            <person name="Sakakibara K."/>
            <person name="Fujita T."/>
            <person name="Oishi K."/>
            <person name="Shin-I T."/>
            <person name="Kuroki Y."/>
            <person name="Toyoda A."/>
            <person name="Suzuki Y."/>
            <person name="Hashimoto A."/>
            <person name="Yamaguchi K."/>
            <person name="Sugano A."/>
            <person name="Kohara Y."/>
            <person name="Fujiyama A."/>
            <person name="Anterola A."/>
            <person name="Aoki S."/>
            <person name="Ashton N."/>
            <person name="Barbazuk W.B."/>
            <person name="Barker E."/>
            <person name="Bennetzen J."/>
            <person name="Bezanilla M."/>
            <person name="Blankenship R."/>
            <person name="Cho S.H."/>
            <person name="Dutcher S."/>
            <person name="Estelle M."/>
            <person name="Fawcett J.A."/>
            <person name="Gundlach H."/>
            <person name="Hanada K."/>
            <person name="Heyl A."/>
            <person name="Hicks K.A."/>
            <person name="Hugh J."/>
            <person name="Lohr M."/>
            <person name="Mayer K."/>
            <person name="Melkozernov A."/>
            <person name="Murata T."/>
            <person name="Nelson D."/>
            <person name="Pils B."/>
            <person name="Prigge M."/>
            <person name="Reiss B."/>
            <person name="Renner T."/>
            <person name="Rombauts S."/>
            <person name="Rushton P."/>
            <person name="Sanderfoot A."/>
            <person name="Schween G."/>
            <person name="Shiu S.-H."/>
            <person name="Stueber K."/>
            <person name="Theodoulou F.L."/>
            <person name="Tu H."/>
            <person name="Van de Peer Y."/>
            <person name="Verrier P.J."/>
            <person name="Waters E."/>
            <person name="Wood A."/>
            <person name="Yang L."/>
            <person name="Cove D."/>
            <person name="Cuming A."/>
            <person name="Hasebe M."/>
            <person name="Lucas S."/>
            <person name="Mishler D.B."/>
            <person name="Reski R."/>
            <person name="Grigoriev I."/>
            <person name="Quatrano R.S."/>
            <person name="Boore J.L."/>
        </authorList>
    </citation>
    <scope>NUCLEOTIDE SEQUENCE [LARGE SCALE GENOMIC DNA]</scope>
    <source>
        <strain evidence="6 7">cv. Gransden 2004</strain>
    </source>
</reference>
<organism evidence="5">
    <name type="scientific">Physcomitrium patens</name>
    <name type="common">Spreading-leaved earth moss</name>
    <name type="synonym">Physcomitrella patens</name>
    <dbReference type="NCBI Taxonomy" id="3218"/>
    <lineage>
        <taxon>Eukaryota</taxon>
        <taxon>Viridiplantae</taxon>
        <taxon>Streptophyta</taxon>
        <taxon>Embryophyta</taxon>
        <taxon>Bryophyta</taxon>
        <taxon>Bryophytina</taxon>
        <taxon>Bryopsida</taxon>
        <taxon>Funariidae</taxon>
        <taxon>Funariales</taxon>
        <taxon>Funariaceae</taxon>
        <taxon>Physcomitrium</taxon>
    </lineage>
</organism>
<feature type="signal peptide" evidence="4">
    <location>
        <begin position="1"/>
        <end position="27"/>
    </location>
</feature>
<name>A0A2K1KNU6_PHYPA</name>
<proteinExistence type="predicted"/>
<dbReference type="PANTHER" id="PTHR34360:SF1">
    <property type="entry name" value="OS08G0519400 PROTEIN"/>
    <property type="match status" value="1"/>
</dbReference>
<dbReference type="PROSITE" id="PS51257">
    <property type="entry name" value="PROKAR_LIPOPROTEIN"/>
    <property type="match status" value="1"/>
</dbReference>
<dbReference type="Gene3D" id="1.20.5.1230">
    <property type="entry name" value="Apolipoprotein A-I"/>
    <property type="match status" value="1"/>
</dbReference>
<dbReference type="AlphaFoldDB" id="A0A2K1KNU6"/>
<protein>
    <submittedName>
        <fullName evidence="5 6">Uncharacterized protein</fullName>
    </submittedName>
</protein>
<evidence type="ECO:0000313" key="6">
    <source>
        <dbReference type="EnsemblPlants" id="Pp3c4_17220V3.1"/>
    </source>
</evidence>
<dbReference type="GeneID" id="112281123"/>
<reference evidence="6" key="3">
    <citation type="submission" date="2020-12" db="UniProtKB">
        <authorList>
            <consortium name="EnsemblPlants"/>
        </authorList>
    </citation>
    <scope>IDENTIFICATION</scope>
</reference>
<dbReference type="SUPFAM" id="SSF58113">
    <property type="entry name" value="Apolipoprotein A-I"/>
    <property type="match status" value="1"/>
</dbReference>
<keyword evidence="3" id="KW-1133">Transmembrane helix</keyword>
<dbReference type="Proteomes" id="UP000006727">
    <property type="component" value="Chromosome 4"/>
</dbReference>
<dbReference type="SMR" id="A0A2K1KNU6"/>
<keyword evidence="3" id="KW-0472">Membrane</keyword>
<evidence type="ECO:0000313" key="7">
    <source>
        <dbReference type="Proteomes" id="UP000006727"/>
    </source>
</evidence>
<evidence type="ECO:0000256" key="2">
    <source>
        <dbReference type="SAM" id="MobiDB-lite"/>
    </source>
</evidence>
<feature type="transmembrane region" description="Helical" evidence="3">
    <location>
        <begin position="387"/>
        <end position="412"/>
    </location>
</feature>